<dbReference type="GO" id="GO:0052717">
    <property type="term" value="F:tRNA-specific adenosine-34 deaminase activity"/>
    <property type="evidence" value="ECO:0007669"/>
    <property type="project" value="UniProtKB-UniRule"/>
</dbReference>
<name>A0A7C4ML08_9BACT</name>
<keyword evidence="4 8" id="KW-0479">Metal-binding</keyword>
<dbReference type="InterPro" id="IPR002125">
    <property type="entry name" value="CMP_dCMP_dom"/>
</dbReference>
<dbReference type="Pfam" id="PF14437">
    <property type="entry name" value="MafB19-deam"/>
    <property type="match status" value="1"/>
</dbReference>
<dbReference type="Gene3D" id="3.40.140.10">
    <property type="entry name" value="Cytidine Deaminase, domain 2"/>
    <property type="match status" value="1"/>
</dbReference>
<dbReference type="GO" id="GO:0002100">
    <property type="term" value="P:tRNA wobble adenosine to inosine editing"/>
    <property type="evidence" value="ECO:0007669"/>
    <property type="project" value="UniProtKB-UniRule"/>
</dbReference>
<keyword evidence="6 8" id="KW-0862">Zinc</keyword>
<feature type="binding site" evidence="8">
    <location>
        <position position="80"/>
    </location>
    <ligand>
        <name>Zn(2+)</name>
        <dbReference type="ChEBI" id="CHEBI:29105"/>
        <note>catalytic</note>
    </ligand>
</feature>
<reference evidence="10" key="1">
    <citation type="journal article" date="2020" name="mSystems">
        <title>Genome- and Community-Level Interaction Insights into Carbon Utilization and Element Cycling Functions of Hydrothermarchaeota in Hydrothermal Sediment.</title>
        <authorList>
            <person name="Zhou Z."/>
            <person name="Liu Y."/>
            <person name="Xu W."/>
            <person name="Pan J."/>
            <person name="Luo Z.H."/>
            <person name="Li M."/>
        </authorList>
    </citation>
    <scope>NUCLEOTIDE SEQUENCE [LARGE SCALE GENOMIC DNA]</scope>
    <source>
        <strain evidence="10">SpSt-477</strain>
    </source>
</reference>
<dbReference type="InterPro" id="IPR058535">
    <property type="entry name" value="MafB19-deam"/>
</dbReference>
<feature type="domain" description="CMP/dCMP-type deaminase" evidence="9">
    <location>
        <begin position="1"/>
        <end position="115"/>
    </location>
</feature>
<dbReference type="FunFam" id="3.40.140.10:FF:000005">
    <property type="entry name" value="tRNA-specific adenosine deaminase"/>
    <property type="match status" value="1"/>
</dbReference>
<evidence type="ECO:0000256" key="2">
    <source>
        <dbReference type="ARBA" id="ARBA00011738"/>
    </source>
</evidence>
<evidence type="ECO:0000256" key="3">
    <source>
        <dbReference type="ARBA" id="ARBA00022694"/>
    </source>
</evidence>
<evidence type="ECO:0000256" key="5">
    <source>
        <dbReference type="ARBA" id="ARBA00022801"/>
    </source>
</evidence>
<dbReference type="EMBL" id="DSUH01000067">
    <property type="protein sequence ID" value="HGU31820.1"/>
    <property type="molecule type" value="Genomic_DNA"/>
</dbReference>
<dbReference type="HAMAP" id="MF_00972">
    <property type="entry name" value="tRNA_aden_deaminase"/>
    <property type="match status" value="1"/>
</dbReference>
<keyword evidence="3 8" id="KW-0819">tRNA processing</keyword>
<evidence type="ECO:0000259" key="9">
    <source>
        <dbReference type="PROSITE" id="PS51747"/>
    </source>
</evidence>
<comment type="cofactor">
    <cofactor evidence="8">
        <name>Zn(2+)</name>
        <dbReference type="ChEBI" id="CHEBI:29105"/>
    </cofactor>
    <text evidence="8">Binds 1 zinc ion per subunit.</text>
</comment>
<organism evidence="10">
    <name type="scientific">Desulfatirhabdium butyrativorans</name>
    <dbReference type="NCBI Taxonomy" id="340467"/>
    <lineage>
        <taxon>Bacteria</taxon>
        <taxon>Pseudomonadati</taxon>
        <taxon>Thermodesulfobacteriota</taxon>
        <taxon>Desulfobacteria</taxon>
        <taxon>Desulfobacterales</taxon>
        <taxon>Desulfatirhabdiaceae</taxon>
        <taxon>Desulfatirhabdium</taxon>
    </lineage>
</organism>
<dbReference type="InterPro" id="IPR028883">
    <property type="entry name" value="tRNA_aden_deaminase"/>
</dbReference>
<dbReference type="PANTHER" id="PTHR11079:SF179">
    <property type="entry name" value="TRNA(ADENINE(34)) DEAMINASE, CHLOROPLASTIC"/>
    <property type="match status" value="1"/>
</dbReference>
<comment type="caution">
    <text evidence="10">The sequence shown here is derived from an EMBL/GenBank/DDBJ whole genome shotgun (WGS) entry which is preliminary data.</text>
</comment>
<dbReference type="NCBIfam" id="NF008113">
    <property type="entry name" value="PRK10860.1"/>
    <property type="match status" value="1"/>
</dbReference>
<dbReference type="InterPro" id="IPR016193">
    <property type="entry name" value="Cytidine_deaminase-like"/>
</dbReference>
<feature type="binding site" evidence="8">
    <location>
        <position position="47"/>
    </location>
    <ligand>
        <name>Zn(2+)</name>
        <dbReference type="ChEBI" id="CHEBI:29105"/>
        <note>catalytic</note>
    </ligand>
</feature>
<proteinExistence type="inferred from homology"/>
<evidence type="ECO:0000256" key="1">
    <source>
        <dbReference type="ARBA" id="ARBA00010669"/>
    </source>
</evidence>
<comment type="similarity">
    <text evidence="1">Belongs to the cytidine and deoxycytidylate deaminase family. ADAT2 subfamily.</text>
</comment>
<dbReference type="CDD" id="cd01285">
    <property type="entry name" value="nucleoside_deaminase"/>
    <property type="match status" value="1"/>
</dbReference>
<protein>
    <recommendedName>
        <fullName evidence="8">tRNA-specific adenosine deaminase</fullName>
        <ecNumber evidence="8">3.5.4.33</ecNumber>
    </recommendedName>
</protein>
<feature type="active site" description="Proton donor" evidence="8">
    <location>
        <position position="49"/>
    </location>
</feature>
<feature type="binding site" evidence="8">
    <location>
        <position position="77"/>
    </location>
    <ligand>
        <name>Zn(2+)</name>
        <dbReference type="ChEBI" id="CHEBI:29105"/>
        <note>catalytic</note>
    </ligand>
</feature>
<dbReference type="GO" id="GO:0008270">
    <property type="term" value="F:zinc ion binding"/>
    <property type="evidence" value="ECO:0007669"/>
    <property type="project" value="UniProtKB-UniRule"/>
</dbReference>
<evidence type="ECO:0000256" key="6">
    <source>
        <dbReference type="ARBA" id="ARBA00022833"/>
    </source>
</evidence>
<evidence type="ECO:0000256" key="8">
    <source>
        <dbReference type="HAMAP-Rule" id="MF_00972"/>
    </source>
</evidence>
<comment type="subunit">
    <text evidence="2 8">Homodimer.</text>
</comment>
<comment type="function">
    <text evidence="8">Catalyzes the deamination of adenosine to inosine at the wobble position 34 of tRNA(Arg2).</text>
</comment>
<dbReference type="PANTHER" id="PTHR11079">
    <property type="entry name" value="CYTOSINE DEAMINASE FAMILY MEMBER"/>
    <property type="match status" value="1"/>
</dbReference>
<keyword evidence="5 8" id="KW-0378">Hydrolase</keyword>
<sequence>MQTAIEEAQKAFSLGEVPVGAVLVDAEGRILARDGNRTISTADPTAHAEIRVLRQAARLLGNYRLLNTVLYVTIEPCVMCMGALIHARVRQIVYGAPDPRWGACGSLYDFSVDVRFNHHPVVIGGILEESCRKMMQDFFRERRNPADITR</sequence>
<evidence type="ECO:0000256" key="7">
    <source>
        <dbReference type="ARBA" id="ARBA00048045"/>
    </source>
</evidence>
<accession>A0A7C4ML08</accession>
<dbReference type="SUPFAM" id="SSF53927">
    <property type="entry name" value="Cytidine deaminase-like"/>
    <property type="match status" value="1"/>
</dbReference>
<comment type="catalytic activity">
    <reaction evidence="7 8">
        <text>adenosine(34) in tRNA + H2O + H(+) = inosine(34) in tRNA + NH4(+)</text>
        <dbReference type="Rhea" id="RHEA:43168"/>
        <dbReference type="Rhea" id="RHEA-COMP:10373"/>
        <dbReference type="Rhea" id="RHEA-COMP:10374"/>
        <dbReference type="ChEBI" id="CHEBI:15377"/>
        <dbReference type="ChEBI" id="CHEBI:15378"/>
        <dbReference type="ChEBI" id="CHEBI:28938"/>
        <dbReference type="ChEBI" id="CHEBI:74411"/>
        <dbReference type="ChEBI" id="CHEBI:82852"/>
        <dbReference type="EC" id="3.5.4.33"/>
    </reaction>
</comment>
<evidence type="ECO:0000313" key="10">
    <source>
        <dbReference type="EMBL" id="HGU31820.1"/>
    </source>
</evidence>
<dbReference type="InterPro" id="IPR016192">
    <property type="entry name" value="APOBEC/CMP_deaminase_Zn-bd"/>
</dbReference>
<dbReference type="EC" id="3.5.4.33" evidence="8"/>
<evidence type="ECO:0000256" key="4">
    <source>
        <dbReference type="ARBA" id="ARBA00022723"/>
    </source>
</evidence>
<dbReference type="PROSITE" id="PS51747">
    <property type="entry name" value="CYT_DCMP_DEAMINASES_2"/>
    <property type="match status" value="1"/>
</dbReference>
<dbReference type="PROSITE" id="PS00903">
    <property type="entry name" value="CYT_DCMP_DEAMINASES_1"/>
    <property type="match status" value="1"/>
</dbReference>
<gene>
    <name evidence="8" type="primary">tadA</name>
    <name evidence="10" type="ORF">ENS29_03070</name>
</gene>
<dbReference type="AlphaFoldDB" id="A0A7C4ML08"/>